<keyword evidence="1" id="KW-0812">Transmembrane</keyword>
<protein>
    <submittedName>
        <fullName evidence="2">Uncharacterized protein</fullName>
    </submittedName>
</protein>
<name>A0A921YP69_MANSE</name>
<feature type="transmembrane region" description="Helical" evidence="1">
    <location>
        <begin position="470"/>
        <end position="490"/>
    </location>
</feature>
<dbReference type="Proteomes" id="UP000791440">
    <property type="component" value="Unassembled WGS sequence"/>
</dbReference>
<organism evidence="2 3">
    <name type="scientific">Manduca sexta</name>
    <name type="common">Tobacco hawkmoth</name>
    <name type="synonym">Tobacco hornworm</name>
    <dbReference type="NCBI Taxonomy" id="7130"/>
    <lineage>
        <taxon>Eukaryota</taxon>
        <taxon>Metazoa</taxon>
        <taxon>Ecdysozoa</taxon>
        <taxon>Arthropoda</taxon>
        <taxon>Hexapoda</taxon>
        <taxon>Insecta</taxon>
        <taxon>Pterygota</taxon>
        <taxon>Neoptera</taxon>
        <taxon>Endopterygota</taxon>
        <taxon>Lepidoptera</taxon>
        <taxon>Glossata</taxon>
        <taxon>Ditrysia</taxon>
        <taxon>Bombycoidea</taxon>
        <taxon>Sphingidae</taxon>
        <taxon>Sphinginae</taxon>
        <taxon>Sphingini</taxon>
        <taxon>Manduca</taxon>
    </lineage>
</organism>
<feature type="transmembrane region" description="Helical" evidence="1">
    <location>
        <begin position="95"/>
        <end position="120"/>
    </location>
</feature>
<accession>A0A921YP69</accession>
<reference evidence="2" key="1">
    <citation type="journal article" date="2016" name="Insect Biochem. Mol. Biol.">
        <title>Multifaceted biological insights from a draft genome sequence of the tobacco hornworm moth, Manduca sexta.</title>
        <authorList>
            <person name="Kanost M.R."/>
            <person name="Arrese E.L."/>
            <person name="Cao X."/>
            <person name="Chen Y.R."/>
            <person name="Chellapilla S."/>
            <person name="Goldsmith M.R."/>
            <person name="Grosse-Wilde E."/>
            <person name="Heckel D.G."/>
            <person name="Herndon N."/>
            <person name="Jiang H."/>
            <person name="Papanicolaou A."/>
            <person name="Qu J."/>
            <person name="Soulages J.L."/>
            <person name="Vogel H."/>
            <person name="Walters J."/>
            <person name="Waterhouse R.M."/>
            <person name="Ahn S.J."/>
            <person name="Almeida F.C."/>
            <person name="An C."/>
            <person name="Aqrawi P."/>
            <person name="Bretschneider A."/>
            <person name="Bryant W.B."/>
            <person name="Bucks S."/>
            <person name="Chao H."/>
            <person name="Chevignon G."/>
            <person name="Christen J.M."/>
            <person name="Clarke D.F."/>
            <person name="Dittmer N.T."/>
            <person name="Ferguson L.C.F."/>
            <person name="Garavelou S."/>
            <person name="Gordon K.H.J."/>
            <person name="Gunaratna R.T."/>
            <person name="Han Y."/>
            <person name="Hauser F."/>
            <person name="He Y."/>
            <person name="Heidel-Fischer H."/>
            <person name="Hirsh A."/>
            <person name="Hu Y."/>
            <person name="Jiang H."/>
            <person name="Kalra D."/>
            <person name="Klinner C."/>
            <person name="Konig C."/>
            <person name="Kovar C."/>
            <person name="Kroll A.R."/>
            <person name="Kuwar S.S."/>
            <person name="Lee S.L."/>
            <person name="Lehman R."/>
            <person name="Li K."/>
            <person name="Li Z."/>
            <person name="Liang H."/>
            <person name="Lovelace S."/>
            <person name="Lu Z."/>
            <person name="Mansfield J.H."/>
            <person name="McCulloch K.J."/>
            <person name="Mathew T."/>
            <person name="Morton B."/>
            <person name="Muzny D.M."/>
            <person name="Neunemann D."/>
            <person name="Ongeri F."/>
            <person name="Pauchet Y."/>
            <person name="Pu L.L."/>
            <person name="Pyrousis I."/>
            <person name="Rao X.J."/>
            <person name="Redding A."/>
            <person name="Roesel C."/>
            <person name="Sanchez-Gracia A."/>
            <person name="Schaack S."/>
            <person name="Shukla A."/>
            <person name="Tetreau G."/>
            <person name="Wang Y."/>
            <person name="Xiong G.H."/>
            <person name="Traut W."/>
            <person name="Walsh T.K."/>
            <person name="Worley K.C."/>
            <person name="Wu D."/>
            <person name="Wu W."/>
            <person name="Wu Y.Q."/>
            <person name="Zhang X."/>
            <person name="Zou Z."/>
            <person name="Zucker H."/>
            <person name="Briscoe A.D."/>
            <person name="Burmester T."/>
            <person name="Clem R.J."/>
            <person name="Feyereisen R."/>
            <person name="Grimmelikhuijzen C.J.P."/>
            <person name="Hamodrakas S.J."/>
            <person name="Hansson B.S."/>
            <person name="Huguet E."/>
            <person name="Jermiin L.S."/>
            <person name="Lan Q."/>
            <person name="Lehman H.K."/>
            <person name="Lorenzen M."/>
            <person name="Merzendorfer H."/>
            <person name="Michalopoulos I."/>
            <person name="Morton D.B."/>
            <person name="Muthukrishnan S."/>
            <person name="Oakeshott J.G."/>
            <person name="Palmer W."/>
            <person name="Park Y."/>
            <person name="Passarelli A.L."/>
            <person name="Rozas J."/>
            <person name="Schwartz L.M."/>
            <person name="Smith W."/>
            <person name="Southgate A."/>
            <person name="Vilcinskas A."/>
            <person name="Vogt R."/>
            <person name="Wang P."/>
            <person name="Werren J."/>
            <person name="Yu X.Q."/>
            <person name="Zhou J.J."/>
            <person name="Brown S.J."/>
            <person name="Scherer S.E."/>
            <person name="Richards S."/>
            <person name="Blissard G.W."/>
        </authorList>
    </citation>
    <scope>NUCLEOTIDE SEQUENCE</scope>
</reference>
<dbReference type="AlphaFoldDB" id="A0A921YP69"/>
<evidence type="ECO:0000313" key="2">
    <source>
        <dbReference type="EMBL" id="KAG6442958.1"/>
    </source>
</evidence>
<sequence length="659" mass="78107">MEEMGYIDADDRKNASSQWQLGATSSLSIDSVSSRQMNQHLSHHLHLYQKREILSQRRNIPTSMHERLSYYRTYVSSPNKTQIICMQHVEFNRFLWYYIFNVFFKSLPHSFVYIFLASYAADEHLFLSKMVPIMQGCKFTFLVAGFFDLVGFIDTAILLLDYVVCGLLYKNPWNRCKAASYFNIHRNVTMYCYNMYDFAKKFENGTAHFQAFAYIDENEEVFQVAQVEYYRHRIRIWATPLSLFYFGVIWILAAMMHRQVYKKCFWKILNTLQWIVNTVDLISFVHLTLAYFQERLEDIPATPMPVDDLTNTLWKADIDLLAESTTAPPLVHILTARSIQEIEPSRDSAIMITSNAICFIFRGLLTYRIKRYIESEVKAPIYQTDFNQHSWFYFWPMYFYTLSLGDLYTIAFFSFNLIMEFLSITVTFFCLVETIVCEWKWARRWLVTLALTATAAVVMSTTSLHNRLLYYIYSKLIATLAEVLILYCMYPLGRLVDDVTFHYGIPPTRLRILSLSFVPIFYTIKCYTMMDALIEVIVKAKFVDKDKSYKWTWSLMLVPIVLGIFYTIYVYIFKLKKHWQQMFCPHPSWGPKDYSARQLRKQYDSRVYTGSQASRVLGRYLTTKAEPKAYKLDLRYDNRRRSMVVNTADVRFEYEKKWM</sequence>
<feature type="transmembrane region" description="Helical" evidence="1">
    <location>
        <begin position="274"/>
        <end position="292"/>
    </location>
</feature>
<evidence type="ECO:0000256" key="1">
    <source>
        <dbReference type="SAM" id="Phobius"/>
    </source>
</evidence>
<feature type="transmembrane region" description="Helical" evidence="1">
    <location>
        <begin position="510"/>
        <end position="530"/>
    </location>
</feature>
<keyword evidence="1" id="KW-0472">Membrane</keyword>
<reference evidence="2" key="2">
    <citation type="submission" date="2020-12" db="EMBL/GenBank/DDBJ databases">
        <authorList>
            <person name="Kanost M."/>
        </authorList>
    </citation>
    <scope>NUCLEOTIDE SEQUENCE</scope>
</reference>
<feature type="transmembrane region" description="Helical" evidence="1">
    <location>
        <begin position="550"/>
        <end position="572"/>
    </location>
</feature>
<proteinExistence type="predicted"/>
<feature type="transmembrane region" description="Helical" evidence="1">
    <location>
        <begin position="417"/>
        <end position="436"/>
    </location>
</feature>
<feature type="transmembrane region" description="Helical" evidence="1">
    <location>
        <begin position="141"/>
        <end position="164"/>
    </location>
</feature>
<feature type="transmembrane region" description="Helical" evidence="1">
    <location>
        <begin position="390"/>
        <end position="411"/>
    </location>
</feature>
<comment type="caution">
    <text evidence="2">The sequence shown here is derived from an EMBL/GenBank/DDBJ whole genome shotgun (WGS) entry which is preliminary data.</text>
</comment>
<feature type="transmembrane region" description="Helical" evidence="1">
    <location>
        <begin position="234"/>
        <end position="253"/>
    </location>
</feature>
<dbReference type="EMBL" id="JH668298">
    <property type="protein sequence ID" value="KAG6442958.1"/>
    <property type="molecule type" value="Genomic_DNA"/>
</dbReference>
<keyword evidence="1" id="KW-1133">Transmembrane helix</keyword>
<gene>
    <name evidence="2" type="ORF">O3G_MSEX002591</name>
</gene>
<feature type="transmembrane region" description="Helical" evidence="1">
    <location>
        <begin position="445"/>
        <end position="464"/>
    </location>
</feature>
<evidence type="ECO:0000313" key="3">
    <source>
        <dbReference type="Proteomes" id="UP000791440"/>
    </source>
</evidence>
<keyword evidence="3" id="KW-1185">Reference proteome</keyword>